<proteinExistence type="predicted"/>
<dbReference type="CDD" id="cd04301">
    <property type="entry name" value="NAT_SF"/>
    <property type="match status" value="1"/>
</dbReference>
<evidence type="ECO:0000256" key="1">
    <source>
        <dbReference type="ARBA" id="ARBA00022679"/>
    </source>
</evidence>
<dbReference type="InterPro" id="IPR016181">
    <property type="entry name" value="Acyl_CoA_acyltransferase"/>
</dbReference>
<sequence>MSCEMVVENPNRTEQLISELASVWEASVKATHMFLNERDIIALRSFVETGIKEVDNLIVAYENQKPIGFMGIAQGKIEMLFLEPACIGKGIGKNLVTKAIQEHEVSYVDVNEQNPHAVDFYKRFGFVVYERTEFDEQGNSFPILKMKLR</sequence>
<accession>A0A7C7D7K9</accession>
<protein>
    <submittedName>
        <fullName evidence="4">GNAT family N-acetyltransferase</fullName>
    </submittedName>
</protein>
<reference evidence="4 5" key="1">
    <citation type="journal article" date="2020" name="Biotechnol. Biofuels">
        <title>New insights from the biogas microbiome by comprehensive genome-resolved metagenomics of nearly 1600 species originating from multiple anaerobic digesters.</title>
        <authorList>
            <person name="Campanaro S."/>
            <person name="Treu L."/>
            <person name="Rodriguez-R L.M."/>
            <person name="Kovalovszki A."/>
            <person name="Ziels R.M."/>
            <person name="Maus I."/>
            <person name="Zhu X."/>
            <person name="Kougias P.G."/>
            <person name="Basile A."/>
            <person name="Luo G."/>
            <person name="Schluter A."/>
            <person name="Konstantinidis K.T."/>
            <person name="Angelidaki I."/>
        </authorList>
    </citation>
    <scope>NUCLEOTIDE SEQUENCE [LARGE SCALE GENOMIC DNA]</scope>
    <source>
        <strain evidence="4">AS05jafATM_4</strain>
    </source>
</reference>
<dbReference type="PANTHER" id="PTHR43800:SF1">
    <property type="entry name" value="PEPTIDYL-LYSINE N-ACETYLTRANSFERASE YJAB"/>
    <property type="match status" value="1"/>
</dbReference>
<evidence type="ECO:0000313" key="5">
    <source>
        <dbReference type="Proteomes" id="UP000553059"/>
    </source>
</evidence>
<dbReference type="SUPFAM" id="SSF55729">
    <property type="entry name" value="Acyl-CoA N-acyltransferases (Nat)"/>
    <property type="match status" value="1"/>
</dbReference>
<dbReference type="PANTHER" id="PTHR43800">
    <property type="entry name" value="PEPTIDYL-LYSINE N-ACETYLTRANSFERASE YJAB"/>
    <property type="match status" value="1"/>
</dbReference>
<gene>
    <name evidence="4" type="ORF">GX523_16120</name>
</gene>
<dbReference type="InterPro" id="IPR000182">
    <property type="entry name" value="GNAT_dom"/>
</dbReference>
<keyword evidence="2" id="KW-0012">Acyltransferase</keyword>
<dbReference type="Pfam" id="PF13673">
    <property type="entry name" value="Acetyltransf_10"/>
    <property type="match status" value="1"/>
</dbReference>
<dbReference type="Proteomes" id="UP000553059">
    <property type="component" value="Unassembled WGS sequence"/>
</dbReference>
<organism evidence="4 5">
    <name type="scientific">Desulfitobacterium dehalogenans</name>
    <dbReference type="NCBI Taxonomy" id="36854"/>
    <lineage>
        <taxon>Bacteria</taxon>
        <taxon>Bacillati</taxon>
        <taxon>Bacillota</taxon>
        <taxon>Clostridia</taxon>
        <taxon>Eubacteriales</taxon>
        <taxon>Desulfitobacteriaceae</taxon>
        <taxon>Desulfitobacterium</taxon>
    </lineage>
</organism>
<name>A0A7C7D7K9_9FIRM</name>
<dbReference type="Gene3D" id="3.40.630.30">
    <property type="match status" value="1"/>
</dbReference>
<keyword evidence="1 4" id="KW-0808">Transferase</keyword>
<evidence type="ECO:0000256" key="2">
    <source>
        <dbReference type="ARBA" id="ARBA00023315"/>
    </source>
</evidence>
<dbReference type="EMBL" id="DUTF01000349">
    <property type="protein sequence ID" value="HHY28235.1"/>
    <property type="molecule type" value="Genomic_DNA"/>
</dbReference>
<comment type="caution">
    <text evidence="4">The sequence shown here is derived from an EMBL/GenBank/DDBJ whole genome shotgun (WGS) entry which is preliminary data.</text>
</comment>
<evidence type="ECO:0000313" key="4">
    <source>
        <dbReference type="EMBL" id="HHY28235.1"/>
    </source>
</evidence>
<dbReference type="GO" id="GO:0016747">
    <property type="term" value="F:acyltransferase activity, transferring groups other than amino-acyl groups"/>
    <property type="evidence" value="ECO:0007669"/>
    <property type="project" value="InterPro"/>
</dbReference>
<dbReference type="AlphaFoldDB" id="A0A7C7D7K9"/>
<dbReference type="PROSITE" id="PS51186">
    <property type="entry name" value="GNAT"/>
    <property type="match status" value="1"/>
</dbReference>
<evidence type="ECO:0000259" key="3">
    <source>
        <dbReference type="PROSITE" id="PS51186"/>
    </source>
</evidence>
<feature type="domain" description="N-acetyltransferase" evidence="3">
    <location>
        <begin position="15"/>
        <end position="149"/>
    </location>
</feature>